<proteinExistence type="predicted"/>
<dbReference type="SUPFAM" id="SSF52540">
    <property type="entry name" value="P-loop containing nucleoside triphosphate hydrolases"/>
    <property type="match status" value="1"/>
</dbReference>
<organism evidence="1 2">
    <name type="scientific">Ohessyouella blattaphilus</name>
    <dbReference type="NCBI Taxonomy" id="2949333"/>
    <lineage>
        <taxon>Bacteria</taxon>
        <taxon>Bacillati</taxon>
        <taxon>Bacillota</taxon>
        <taxon>Clostridia</taxon>
        <taxon>Lachnospirales</taxon>
        <taxon>Lachnospiraceae</taxon>
        <taxon>Ohessyouella</taxon>
    </lineage>
</organism>
<dbReference type="EMBL" id="JAMZFV010000013">
    <property type="protein sequence ID" value="MCP1110443.1"/>
    <property type="molecule type" value="Genomic_DNA"/>
</dbReference>
<dbReference type="Pfam" id="PF13189">
    <property type="entry name" value="Cytidylate_kin2"/>
    <property type="match status" value="1"/>
</dbReference>
<accession>A0ABT1EID3</accession>
<protein>
    <submittedName>
        <fullName evidence="1">Cytidylate kinase-like family protein</fullName>
    </submittedName>
</protein>
<reference evidence="1 2" key="1">
    <citation type="journal article" date="2022" name="Genome Biol. Evol.">
        <title>Host diet, physiology and behaviors set the stage for Lachnospiraceae cladogenesis.</title>
        <authorList>
            <person name="Vera-Ponce De Leon A."/>
            <person name="Schneider M."/>
            <person name="Jahnes B.C."/>
            <person name="Sadowski V."/>
            <person name="Camuy-Velez L.A."/>
            <person name="Duan J."/>
            <person name="Sabree Z.L."/>
        </authorList>
    </citation>
    <scope>NUCLEOTIDE SEQUENCE [LARGE SCALE GENOMIC DNA]</scope>
    <source>
        <strain evidence="1 2">PAL227</strain>
    </source>
</reference>
<dbReference type="Gene3D" id="3.40.50.300">
    <property type="entry name" value="P-loop containing nucleotide triphosphate hydrolases"/>
    <property type="match status" value="1"/>
</dbReference>
<comment type="caution">
    <text evidence="1">The sequence shown here is derived from an EMBL/GenBank/DDBJ whole genome shotgun (WGS) entry which is preliminary data.</text>
</comment>
<dbReference type="InterPro" id="IPR027417">
    <property type="entry name" value="P-loop_NTPase"/>
</dbReference>
<evidence type="ECO:0000313" key="2">
    <source>
        <dbReference type="Proteomes" id="UP001523565"/>
    </source>
</evidence>
<name>A0ABT1EID3_9FIRM</name>
<gene>
    <name evidence="1" type="ORF">NK118_09295</name>
</gene>
<dbReference type="Proteomes" id="UP001523565">
    <property type="component" value="Unassembled WGS sequence"/>
</dbReference>
<keyword evidence="2" id="KW-1185">Reference proteome</keyword>
<sequence length="203" mass="23160">MNIITVSREFGSGGRELGKSLAEHLGIAYYDKEILHTIAEELKMDEGYISRKMNSGYSRSVPVSFGKTFAGLNQVEDTVKILVEQQKILKELAAKGEDFVIIGRNADVILQEYEPFKIFVYAEMESKIRRCQKLGKDMNELTDKEMKKQILRVDKGRKKNREIITSAVWGDKENYQLCINTSDVQIKTIVPATAEYIKGWRGN</sequence>
<evidence type="ECO:0000313" key="1">
    <source>
        <dbReference type="EMBL" id="MCP1110443.1"/>
    </source>
</evidence>
<dbReference type="RefSeq" id="WP_262069323.1">
    <property type="nucleotide sequence ID" value="NZ_JAMXOC010000013.1"/>
</dbReference>